<comment type="caution">
    <text evidence="1">The sequence shown here is derived from an EMBL/GenBank/DDBJ whole genome shotgun (WGS) entry which is preliminary data.</text>
</comment>
<keyword evidence="2" id="KW-1185">Reference proteome</keyword>
<dbReference type="Proteomes" id="UP001497472">
    <property type="component" value="Unassembled WGS sequence"/>
</dbReference>
<proteinExistence type="predicted"/>
<dbReference type="AlphaFoldDB" id="A0AAV1JQG4"/>
<accession>A0AAV1JQG4</accession>
<sequence>MTKVHLFSRRVLKSRVFVRARLCDGPDAVFYVKTDGSGTHVRLMIRQLARQVGATNFACLVVTPCMQDKI</sequence>
<protein>
    <submittedName>
        <fullName evidence="1">Uncharacterized protein</fullName>
    </submittedName>
</protein>
<dbReference type="EMBL" id="CAVLEF010000101">
    <property type="protein sequence ID" value="CAK1550944.1"/>
    <property type="molecule type" value="Genomic_DNA"/>
</dbReference>
<reference evidence="1 2" key="1">
    <citation type="submission" date="2023-11" db="EMBL/GenBank/DDBJ databases">
        <authorList>
            <person name="Okamura Y."/>
        </authorList>
    </citation>
    <scope>NUCLEOTIDE SEQUENCE [LARGE SCALE GENOMIC DNA]</scope>
</reference>
<organism evidence="1 2">
    <name type="scientific">Leptosia nina</name>
    <dbReference type="NCBI Taxonomy" id="320188"/>
    <lineage>
        <taxon>Eukaryota</taxon>
        <taxon>Metazoa</taxon>
        <taxon>Ecdysozoa</taxon>
        <taxon>Arthropoda</taxon>
        <taxon>Hexapoda</taxon>
        <taxon>Insecta</taxon>
        <taxon>Pterygota</taxon>
        <taxon>Neoptera</taxon>
        <taxon>Endopterygota</taxon>
        <taxon>Lepidoptera</taxon>
        <taxon>Glossata</taxon>
        <taxon>Ditrysia</taxon>
        <taxon>Papilionoidea</taxon>
        <taxon>Pieridae</taxon>
        <taxon>Pierinae</taxon>
        <taxon>Leptosia</taxon>
    </lineage>
</organism>
<gene>
    <name evidence="1" type="ORF">LNINA_LOCUS10132</name>
</gene>
<name>A0AAV1JQG4_9NEOP</name>
<evidence type="ECO:0000313" key="1">
    <source>
        <dbReference type="EMBL" id="CAK1550944.1"/>
    </source>
</evidence>
<evidence type="ECO:0000313" key="2">
    <source>
        <dbReference type="Proteomes" id="UP001497472"/>
    </source>
</evidence>